<protein>
    <submittedName>
        <fullName evidence="2">BH0178 protein</fullName>
    </submittedName>
</protein>
<feature type="transmembrane region" description="Helical" evidence="1">
    <location>
        <begin position="63"/>
        <end position="81"/>
    </location>
</feature>
<name>Q9KGC6_HALH5</name>
<gene>
    <name evidence="2" type="ordered locus">BH0178</name>
</gene>
<accession>Q9KGC6</accession>
<feature type="transmembrane region" description="Helical" evidence="1">
    <location>
        <begin position="20"/>
        <end position="37"/>
    </location>
</feature>
<dbReference type="Proteomes" id="UP000001258">
    <property type="component" value="Chromosome"/>
</dbReference>
<keyword evidence="1" id="KW-1133">Transmembrane helix</keyword>
<feature type="transmembrane region" description="Helical" evidence="1">
    <location>
        <begin position="152"/>
        <end position="176"/>
    </location>
</feature>
<evidence type="ECO:0000313" key="3">
    <source>
        <dbReference type="Proteomes" id="UP000001258"/>
    </source>
</evidence>
<dbReference type="STRING" id="272558.gene:10726018"/>
<dbReference type="EMBL" id="BA000004">
    <property type="protein sequence ID" value="BAB03897.1"/>
    <property type="molecule type" value="Genomic_DNA"/>
</dbReference>
<dbReference type="HOGENOM" id="CLU_1068748_0_0_9"/>
<dbReference type="eggNOG" id="ENOG503437X">
    <property type="taxonomic scope" value="Bacteria"/>
</dbReference>
<dbReference type="OrthoDB" id="10018463at2"/>
<dbReference type="RefSeq" id="WP_010896360.1">
    <property type="nucleotide sequence ID" value="NC_002570.2"/>
</dbReference>
<reference evidence="2 3" key="1">
    <citation type="journal article" date="2000" name="Nucleic Acids Res.">
        <title>Complete genome sequence of the alkaliphilic bacterium Bacillus halodurans and genomic sequence comparison with Bacillus subtilis.</title>
        <authorList>
            <person name="Takami H."/>
            <person name="Nakasone K."/>
            <person name="Takaki Y."/>
            <person name="Maeno G."/>
            <person name="Sasaki R."/>
            <person name="Masui N."/>
            <person name="Fuji F."/>
            <person name="Hirama C."/>
            <person name="Nakamura Y."/>
            <person name="Ogasawara N."/>
            <person name="Kuhara S."/>
            <person name="Horikoshi K."/>
        </authorList>
    </citation>
    <scope>NUCLEOTIDE SEQUENCE [LARGE SCALE GENOMIC DNA]</scope>
    <source>
        <strain evidence="3">ATCC BAA-125 / DSM 18197 / FERM 7344 / JCM 9153 / C-125</strain>
    </source>
</reference>
<dbReference type="AlphaFoldDB" id="Q9KGC6"/>
<dbReference type="KEGG" id="bha:BH0178"/>
<feature type="transmembrane region" description="Helical" evidence="1">
    <location>
        <begin position="183"/>
        <end position="204"/>
    </location>
</feature>
<sequence length="261" mass="30781">MLARVIRYHLLSMLTPIKILLLVFVFMVNTLLVFSIYGDLIPEDSIKATVFMFYVPINIRMDLFRWILVLLPILLIMGAFLSRELKERSLYLLLQMKSFRLWFHSFMIVTFLFVLLFFTVGFVITYGMILIFPRNAWIDESLFPYFYSVNEWVLVTHQFSLLVLSVFMLVLLKIFFVFLIDNVAVASLMTLICLTASMSIGRVYPSVLDKLPLTYGLFAYRELHAYPFIWSYSILFAGIIALYFLIFCLYRTRRETLFGIR</sequence>
<keyword evidence="1" id="KW-0812">Transmembrane</keyword>
<keyword evidence="3" id="KW-1185">Reference proteome</keyword>
<feature type="transmembrane region" description="Helical" evidence="1">
    <location>
        <begin position="101"/>
        <end position="132"/>
    </location>
</feature>
<proteinExistence type="predicted"/>
<evidence type="ECO:0000256" key="1">
    <source>
        <dbReference type="SAM" id="Phobius"/>
    </source>
</evidence>
<keyword evidence="1" id="KW-0472">Membrane</keyword>
<feature type="transmembrane region" description="Helical" evidence="1">
    <location>
        <begin position="224"/>
        <end position="250"/>
    </location>
</feature>
<organism evidence="2 3">
    <name type="scientific">Halalkalibacterium halodurans (strain ATCC BAA-125 / DSM 18197 / FERM 7344 / JCM 9153 / C-125)</name>
    <name type="common">Bacillus halodurans</name>
    <dbReference type="NCBI Taxonomy" id="272558"/>
    <lineage>
        <taxon>Bacteria</taxon>
        <taxon>Bacillati</taxon>
        <taxon>Bacillota</taxon>
        <taxon>Bacilli</taxon>
        <taxon>Bacillales</taxon>
        <taxon>Bacillaceae</taxon>
        <taxon>Halalkalibacterium (ex Joshi et al. 2022)</taxon>
    </lineage>
</organism>
<evidence type="ECO:0000313" key="2">
    <source>
        <dbReference type="EMBL" id="BAB03897.1"/>
    </source>
</evidence>
<dbReference type="PIR" id="B83672">
    <property type="entry name" value="B83672"/>
</dbReference>